<feature type="transmembrane region" description="Helical" evidence="8">
    <location>
        <begin position="397"/>
        <end position="417"/>
    </location>
</feature>
<evidence type="ECO:0000256" key="5">
    <source>
        <dbReference type="ARBA" id="ARBA00022989"/>
    </source>
</evidence>
<dbReference type="InterPro" id="IPR050171">
    <property type="entry name" value="MFS_Transporters"/>
</dbReference>
<evidence type="ECO:0000313" key="10">
    <source>
        <dbReference type="Proteomes" id="UP001515480"/>
    </source>
</evidence>
<dbReference type="InterPro" id="IPR036259">
    <property type="entry name" value="MFS_trans_sf"/>
</dbReference>
<feature type="transmembrane region" description="Helical" evidence="8">
    <location>
        <begin position="149"/>
        <end position="172"/>
    </location>
</feature>
<feature type="transmembrane region" description="Helical" evidence="8">
    <location>
        <begin position="124"/>
        <end position="143"/>
    </location>
</feature>
<evidence type="ECO:0000313" key="9">
    <source>
        <dbReference type="EMBL" id="KAL1511879.1"/>
    </source>
</evidence>
<feature type="transmembrane region" description="Helical" evidence="8">
    <location>
        <begin position="96"/>
        <end position="117"/>
    </location>
</feature>
<evidence type="ECO:0000256" key="3">
    <source>
        <dbReference type="ARBA" id="ARBA00022475"/>
    </source>
</evidence>
<accession>A0AB34J3I6</accession>
<name>A0AB34J3I6_PRYPA</name>
<evidence type="ECO:0008006" key="11">
    <source>
        <dbReference type="Google" id="ProtNLM"/>
    </source>
</evidence>
<sequence>MNSPASSTLLREPLLRSCTPQRLAVRTRASRPRLPKLSGSPTVEQEEKPPSIFSLPRELLVVLAVDFLNSYRSFGFRSVQYQYLVDEFGFTDMETASLLGVQAWLLVIFGMIGAMLVDAWGVRTTAIVALTVSSVSRAMITFGEDKFTLQLALVGLAPFGEAVLSTGIYTVALKKLTTPKTRGLAFGVQYAVFNLAGAMADLVADAVRREDFRVPSWTPAWLWAHQSCSGLRVHVFITLLAVVLALLVCTLFLFDSVVVPIDEPPLKLFTGASSPIPMTFAELNALRDNATDAQRRRGFVVARVQHNRPPPEEAPVAPSPIFGRLNLERLQTATSPAAWLDAAVAACRRAAGSISELLALRSFWVALWFSLCLFFISKQWGDMDQLLPPFLERHYGVNVPIYAIHSINMWVCMLAPSPIAALTTHLEDFVVILPGLWVMALAPLWLACEPSIPAVIGWVFAASIGEVIWSPRQSAWIASIAPDGREGVFLAMLSLKSLVTTIPSTTLNGWLNSVFNANCPSCRNEWGHFCDKQVKLNASAFACHAGGSLCLGGRYGEGLLSHNASELVCPSNCVQCPGYDDSAQVMWITVFVFSIISPVMVQLSLPYLRSVETKEQRTKTVPH</sequence>
<evidence type="ECO:0000256" key="4">
    <source>
        <dbReference type="ARBA" id="ARBA00022692"/>
    </source>
</evidence>
<keyword evidence="5 8" id="KW-1133">Transmembrane helix</keyword>
<feature type="transmembrane region" description="Helical" evidence="8">
    <location>
        <begin position="358"/>
        <end position="377"/>
    </location>
</feature>
<evidence type="ECO:0000256" key="7">
    <source>
        <dbReference type="SAM" id="MobiDB-lite"/>
    </source>
</evidence>
<feature type="transmembrane region" description="Helical" evidence="8">
    <location>
        <begin position="429"/>
        <end position="446"/>
    </location>
</feature>
<evidence type="ECO:0000256" key="8">
    <source>
        <dbReference type="SAM" id="Phobius"/>
    </source>
</evidence>
<dbReference type="Gene3D" id="1.20.1250.20">
    <property type="entry name" value="MFS general substrate transporter like domains"/>
    <property type="match status" value="1"/>
</dbReference>
<gene>
    <name evidence="9" type="ORF">AB1Y20_005161</name>
</gene>
<keyword evidence="6 8" id="KW-0472">Membrane</keyword>
<feature type="transmembrane region" description="Helical" evidence="8">
    <location>
        <begin position="233"/>
        <end position="254"/>
    </location>
</feature>
<evidence type="ECO:0000256" key="1">
    <source>
        <dbReference type="ARBA" id="ARBA00004651"/>
    </source>
</evidence>
<dbReference type="SUPFAM" id="SSF103473">
    <property type="entry name" value="MFS general substrate transporter"/>
    <property type="match status" value="1"/>
</dbReference>
<dbReference type="GO" id="GO:0022857">
    <property type="term" value="F:transmembrane transporter activity"/>
    <property type="evidence" value="ECO:0007669"/>
    <property type="project" value="InterPro"/>
</dbReference>
<keyword evidence="10" id="KW-1185">Reference proteome</keyword>
<dbReference type="InterPro" id="IPR011701">
    <property type="entry name" value="MFS"/>
</dbReference>
<dbReference type="Pfam" id="PF07690">
    <property type="entry name" value="MFS_1"/>
    <property type="match status" value="1"/>
</dbReference>
<keyword evidence="2" id="KW-0813">Transport</keyword>
<keyword evidence="4 8" id="KW-0812">Transmembrane</keyword>
<evidence type="ECO:0000256" key="6">
    <source>
        <dbReference type="ARBA" id="ARBA00023136"/>
    </source>
</evidence>
<comment type="subcellular location">
    <subcellularLocation>
        <location evidence="1">Cell membrane</location>
        <topology evidence="1">Multi-pass membrane protein</topology>
    </subcellularLocation>
</comment>
<dbReference type="PANTHER" id="PTHR23517:SF3">
    <property type="entry name" value="INTEGRAL MEMBRANE TRANSPORT PROTEIN"/>
    <property type="match status" value="1"/>
</dbReference>
<dbReference type="GO" id="GO:0005886">
    <property type="term" value="C:plasma membrane"/>
    <property type="evidence" value="ECO:0007669"/>
    <property type="project" value="UniProtKB-SubCell"/>
</dbReference>
<feature type="region of interest" description="Disordered" evidence="7">
    <location>
        <begin position="25"/>
        <end position="49"/>
    </location>
</feature>
<evidence type="ECO:0000256" key="2">
    <source>
        <dbReference type="ARBA" id="ARBA00022448"/>
    </source>
</evidence>
<organism evidence="9 10">
    <name type="scientific">Prymnesium parvum</name>
    <name type="common">Toxic golden alga</name>
    <dbReference type="NCBI Taxonomy" id="97485"/>
    <lineage>
        <taxon>Eukaryota</taxon>
        <taxon>Haptista</taxon>
        <taxon>Haptophyta</taxon>
        <taxon>Prymnesiophyceae</taxon>
        <taxon>Prymnesiales</taxon>
        <taxon>Prymnesiaceae</taxon>
        <taxon>Prymnesium</taxon>
    </lineage>
</organism>
<proteinExistence type="predicted"/>
<reference evidence="9 10" key="1">
    <citation type="journal article" date="2024" name="Science">
        <title>Giant polyketide synthase enzymes in the biosynthesis of giant marine polyether toxins.</title>
        <authorList>
            <person name="Fallon T.R."/>
            <person name="Shende V.V."/>
            <person name="Wierzbicki I.H."/>
            <person name="Pendleton A.L."/>
            <person name="Watervoot N.F."/>
            <person name="Auber R.P."/>
            <person name="Gonzalez D.J."/>
            <person name="Wisecaver J.H."/>
            <person name="Moore B.S."/>
        </authorList>
    </citation>
    <scope>NUCLEOTIDE SEQUENCE [LARGE SCALE GENOMIC DNA]</scope>
    <source>
        <strain evidence="9 10">12B1</strain>
    </source>
</reference>
<protein>
    <recommendedName>
        <fullName evidence="11">Major facilitator superfamily (MFS) profile domain-containing protein</fullName>
    </recommendedName>
</protein>
<keyword evidence="3" id="KW-1003">Cell membrane</keyword>
<feature type="transmembrane region" description="Helical" evidence="8">
    <location>
        <begin position="585"/>
        <end position="608"/>
    </location>
</feature>
<dbReference type="AlphaFoldDB" id="A0AB34J3I6"/>
<dbReference type="EMBL" id="JBGBPQ010000013">
    <property type="protein sequence ID" value="KAL1511879.1"/>
    <property type="molecule type" value="Genomic_DNA"/>
</dbReference>
<dbReference type="Proteomes" id="UP001515480">
    <property type="component" value="Unassembled WGS sequence"/>
</dbReference>
<comment type="caution">
    <text evidence="9">The sequence shown here is derived from an EMBL/GenBank/DDBJ whole genome shotgun (WGS) entry which is preliminary data.</text>
</comment>
<dbReference type="PANTHER" id="PTHR23517">
    <property type="entry name" value="RESISTANCE PROTEIN MDTM, PUTATIVE-RELATED-RELATED"/>
    <property type="match status" value="1"/>
</dbReference>